<keyword evidence="2" id="KW-1185">Reference proteome</keyword>
<reference evidence="2" key="1">
    <citation type="journal article" date="2019" name="Int. J. Syst. Evol. Microbiol.">
        <title>The Global Catalogue of Microorganisms (GCM) 10K type strain sequencing project: providing services to taxonomists for standard genome sequencing and annotation.</title>
        <authorList>
            <consortium name="The Broad Institute Genomics Platform"/>
            <consortium name="The Broad Institute Genome Sequencing Center for Infectious Disease"/>
            <person name="Wu L."/>
            <person name="Ma J."/>
        </authorList>
    </citation>
    <scope>NUCLEOTIDE SEQUENCE [LARGE SCALE GENOMIC DNA]</scope>
    <source>
        <strain evidence="2">JCM 17939</strain>
    </source>
</reference>
<comment type="caution">
    <text evidence="1">The sequence shown here is derived from an EMBL/GenBank/DDBJ whole genome shotgun (WGS) entry which is preliminary data.</text>
</comment>
<dbReference type="InterPro" id="IPR029058">
    <property type="entry name" value="AB_hydrolase_fold"/>
</dbReference>
<dbReference type="RefSeq" id="WP_345431792.1">
    <property type="nucleotide sequence ID" value="NZ_BAABHK010000004.1"/>
</dbReference>
<organism evidence="1 2">
    <name type="scientific">Actinoallomurus vinaceus</name>
    <dbReference type="NCBI Taxonomy" id="1080074"/>
    <lineage>
        <taxon>Bacteria</taxon>
        <taxon>Bacillati</taxon>
        <taxon>Actinomycetota</taxon>
        <taxon>Actinomycetes</taxon>
        <taxon>Streptosporangiales</taxon>
        <taxon>Thermomonosporaceae</taxon>
        <taxon>Actinoallomurus</taxon>
    </lineage>
</organism>
<name>A0ABP8UC48_9ACTN</name>
<gene>
    <name evidence="1" type="ORF">GCM10023196_034070</name>
</gene>
<dbReference type="EMBL" id="BAABHK010000004">
    <property type="protein sequence ID" value="GAA4626315.1"/>
    <property type="molecule type" value="Genomic_DNA"/>
</dbReference>
<dbReference type="Gene3D" id="3.40.50.1820">
    <property type="entry name" value="alpha/beta hydrolase"/>
    <property type="match status" value="1"/>
</dbReference>
<proteinExistence type="predicted"/>
<evidence type="ECO:0000313" key="2">
    <source>
        <dbReference type="Proteomes" id="UP001501442"/>
    </source>
</evidence>
<dbReference type="Proteomes" id="UP001501442">
    <property type="component" value="Unassembled WGS sequence"/>
</dbReference>
<protein>
    <submittedName>
        <fullName evidence="1">Uncharacterized protein</fullName>
    </submittedName>
</protein>
<sequence>MGENVAPARGRAARRCTGWKLDLNVPQARHYTFTEDEATLLRIARRFDASKDLITGWIGTVDSARIVASERAYLGAFFDEHLRHRPQRLLDGPSPRHPDVVFVR</sequence>
<evidence type="ECO:0000313" key="1">
    <source>
        <dbReference type="EMBL" id="GAA4626315.1"/>
    </source>
</evidence>
<accession>A0ABP8UC48</accession>